<comment type="caution">
    <text evidence="1">The sequence shown here is derived from an EMBL/GenBank/DDBJ whole genome shotgun (WGS) entry which is preliminary data.</text>
</comment>
<evidence type="ECO:0000313" key="1">
    <source>
        <dbReference type="EMBL" id="GME76612.1"/>
    </source>
</evidence>
<gene>
    <name evidence="1" type="ORF">Amon02_000268700</name>
</gene>
<dbReference type="Proteomes" id="UP001165064">
    <property type="component" value="Unassembled WGS sequence"/>
</dbReference>
<name>A0ACB5SY88_AMBMO</name>
<reference evidence="1" key="1">
    <citation type="submission" date="2023-04" db="EMBL/GenBank/DDBJ databases">
        <title>Ambrosiozyma monospora NBRC 10751.</title>
        <authorList>
            <person name="Ichikawa N."/>
            <person name="Sato H."/>
            <person name="Tonouchi N."/>
        </authorList>
    </citation>
    <scope>NUCLEOTIDE SEQUENCE</scope>
    <source>
        <strain evidence="1">NBRC 10751</strain>
    </source>
</reference>
<protein>
    <submittedName>
        <fullName evidence="1">Unnamed protein product</fullName>
    </submittedName>
</protein>
<accession>A0ACB5SY88</accession>
<dbReference type="EMBL" id="BSXS01001586">
    <property type="protein sequence ID" value="GME76612.1"/>
    <property type="molecule type" value="Genomic_DNA"/>
</dbReference>
<keyword evidence="2" id="KW-1185">Reference proteome</keyword>
<evidence type="ECO:0000313" key="2">
    <source>
        <dbReference type="Proteomes" id="UP001165064"/>
    </source>
</evidence>
<proteinExistence type="predicted"/>
<sequence length="192" mass="21480">MCFLKPILDFENETITIVNTQSQDSLKLNIDMKPYQTKTIGKFTAIDEKLVVKFLQNLLDVPCTIAKSTSQSSMHNKSALLLTNLTSLLELTSDMSLIERFRSNIVVKTQNSFEEDEWHLLKSKSTDAVFEKLCDCDRCHMITITNKGGVDPSLFLGLSKKRKVGGKVYFGINMNIAGLGNGFIETGEVFIS</sequence>
<organism evidence="1 2">
    <name type="scientific">Ambrosiozyma monospora</name>
    <name type="common">Yeast</name>
    <name type="synonym">Endomycopsis monosporus</name>
    <dbReference type="NCBI Taxonomy" id="43982"/>
    <lineage>
        <taxon>Eukaryota</taxon>
        <taxon>Fungi</taxon>
        <taxon>Dikarya</taxon>
        <taxon>Ascomycota</taxon>
        <taxon>Saccharomycotina</taxon>
        <taxon>Pichiomycetes</taxon>
        <taxon>Pichiales</taxon>
        <taxon>Pichiaceae</taxon>
        <taxon>Ambrosiozyma</taxon>
    </lineage>
</organism>